<dbReference type="EMBL" id="SSTE01009989">
    <property type="protein sequence ID" value="KAA0052937.1"/>
    <property type="molecule type" value="Genomic_DNA"/>
</dbReference>
<evidence type="ECO:0000256" key="1">
    <source>
        <dbReference type="ARBA" id="ARBA00022723"/>
    </source>
</evidence>
<feature type="domain" description="Aconitase/3-isopropylmalate dehydratase large subunit alpha/beta/alpha" evidence="4">
    <location>
        <begin position="52"/>
        <end position="240"/>
    </location>
</feature>
<dbReference type="SUPFAM" id="SSF53732">
    <property type="entry name" value="Aconitase iron-sulfur domain"/>
    <property type="match status" value="1"/>
</dbReference>
<dbReference type="InterPro" id="IPR036008">
    <property type="entry name" value="Aconitase_4Fe-4S_dom"/>
</dbReference>
<dbReference type="GO" id="GO:0051536">
    <property type="term" value="F:iron-sulfur cluster binding"/>
    <property type="evidence" value="ECO:0007669"/>
    <property type="project" value="UniProtKB-KW"/>
</dbReference>
<dbReference type="AlphaFoldDB" id="A0A5A7UEJ6"/>
<dbReference type="InterPro" id="IPR015931">
    <property type="entry name" value="Acnase/IPM_dHydase_lsu_aba_1/3"/>
</dbReference>
<keyword evidence="3" id="KW-0411">Iron-sulfur</keyword>
<dbReference type="PANTHER" id="PTHR11670">
    <property type="entry name" value="ACONITASE/IRON-RESPONSIVE ELEMENT FAMILY MEMBER"/>
    <property type="match status" value="1"/>
</dbReference>
<sequence>MVSSIWFNPSTWVREGMLYPDSVMGTDLQTTMINGWLGSWWDRSRSCNAWPESYFMANKMFVDHNGQLEERVYSSHLELNLKDVEPCVSGPKRPHDRVPLREMKEDWKSCLNNRIGFKGFAIPKKSQTKVVEFSFRGRTAELRHGDVVIAAITSCTNTSNPSIMLGAALVAKKACELCLEVKHWIKTGLAPGSIVVTKYLEKSGLQKYLDKLGFNTVGYGCTTCSGNSGDLDEEVASAISDDG</sequence>
<dbReference type="InterPro" id="IPR001030">
    <property type="entry name" value="Acoase/IPM_deHydtase_lsu_aba"/>
</dbReference>
<evidence type="ECO:0000256" key="2">
    <source>
        <dbReference type="ARBA" id="ARBA00023004"/>
    </source>
</evidence>
<evidence type="ECO:0000313" key="6">
    <source>
        <dbReference type="Proteomes" id="UP000321393"/>
    </source>
</evidence>
<keyword evidence="1" id="KW-0479">Metal-binding</keyword>
<keyword evidence="2" id="KW-0408">Iron</keyword>
<dbReference type="OrthoDB" id="2279155at2759"/>
<dbReference type="STRING" id="1194695.A0A5A7UEJ6"/>
<reference evidence="5 6" key="1">
    <citation type="submission" date="2019-08" db="EMBL/GenBank/DDBJ databases">
        <title>Draft genome sequences of two oriental melons (Cucumis melo L. var makuwa).</title>
        <authorList>
            <person name="Kwon S.-Y."/>
        </authorList>
    </citation>
    <scope>NUCLEOTIDE SEQUENCE [LARGE SCALE GENOMIC DNA]</scope>
    <source>
        <strain evidence="6">cv. SW 3</strain>
        <tissue evidence="5">Leaf</tissue>
    </source>
</reference>
<dbReference type="GO" id="GO:0046872">
    <property type="term" value="F:metal ion binding"/>
    <property type="evidence" value="ECO:0007669"/>
    <property type="project" value="UniProtKB-KW"/>
</dbReference>
<name>A0A5A7UEJ6_CUCMM</name>
<dbReference type="InterPro" id="IPR006249">
    <property type="entry name" value="Aconitase/IRP2"/>
</dbReference>
<dbReference type="PROSITE" id="PS00450">
    <property type="entry name" value="ACONITASE_1"/>
    <property type="match status" value="1"/>
</dbReference>
<evidence type="ECO:0000313" key="5">
    <source>
        <dbReference type="EMBL" id="KAA0052937.1"/>
    </source>
</evidence>
<evidence type="ECO:0000256" key="3">
    <source>
        <dbReference type="ARBA" id="ARBA00023014"/>
    </source>
</evidence>
<dbReference type="Pfam" id="PF00330">
    <property type="entry name" value="Aconitase"/>
    <property type="match status" value="1"/>
</dbReference>
<gene>
    <name evidence="5" type="ORF">E6C27_scaffold344G00450</name>
</gene>
<accession>A0A5A7UEJ6</accession>
<protein>
    <submittedName>
        <fullName evidence="5">Aconitate hydratase family protein</fullName>
    </submittedName>
</protein>
<dbReference type="Proteomes" id="UP000321393">
    <property type="component" value="Unassembled WGS sequence"/>
</dbReference>
<organism evidence="5 6">
    <name type="scientific">Cucumis melo var. makuwa</name>
    <name type="common">Oriental melon</name>
    <dbReference type="NCBI Taxonomy" id="1194695"/>
    <lineage>
        <taxon>Eukaryota</taxon>
        <taxon>Viridiplantae</taxon>
        <taxon>Streptophyta</taxon>
        <taxon>Embryophyta</taxon>
        <taxon>Tracheophyta</taxon>
        <taxon>Spermatophyta</taxon>
        <taxon>Magnoliopsida</taxon>
        <taxon>eudicotyledons</taxon>
        <taxon>Gunneridae</taxon>
        <taxon>Pentapetalae</taxon>
        <taxon>rosids</taxon>
        <taxon>fabids</taxon>
        <taxon>Cucurbitales</taxon>
        <taxon>Cucurbitaceae</taxon>
        <taxon>Benincaseae</taxon>
        <taxon>Cucumis</taxon>
    </lineage>
</organism>
<proteinExistence type="predicted"/>
<dbReference type="Gene3D" id="3.30.499.10">
    <property type="entry name" value="Aconitase, domain 3"/>
    <property type="match status" value="1"/>
</dbReference>
<evidence type="ECO:0000259" key="4">
    <source>
        <dbReference type="Pfam" id="PF00330"/>
    </source>
</evidence>
<comment type="caution">
    <text evidence="5">The sequence shown here is derived from an EMBL/GenBank/DDBJ whole genome shotgun (WGS) entry which is preliminary data.</text>
</comment>
<dbReference type="InterPro" id="IPR018136">
    <property type="entry name" value="Aconitase_4Fe-4S_BS"/>
</dbReference>